<sequence>MDNIIFSTFFQRSNDLLHTKKKQNRFQQDQTLERIPRQQDHSLALIFFFGPNFYYVCMEYSHGHACAKIYYIHKI</sequence>
<proteinExistence type="predicted"/>
<organism evidence="1">
    <name type="scientific">Salix viminalis</name>
    <name type="common">Common osier</name>
    <name type="synonym">Basket willow</name>
    <dbReference type="NCBI Taxonomy" id="40686"/>
    <lineage>
        <taxon>Eukaryota</taxon>
        <taxon>Viridiplantae</taxon>
        <taxon>Streptophyta</taxon>
        <taxon>Embryophyta</taxon>
        <taxon>Tracheophyta</taxon>
        <taxon>Spermatophyta</taxon>
        <taxon>Magnoliopsida</taxon>
        <taxon>eudicotyledons</taxon>
        <taxon>Gunneridae</taxon>
        <taxon>Pentapetalae</taxon>
        <taxon>rosids</taxon>
        <taxon>fabids</taxon>
        <taxon>Malpighiales</taxon>
        <taxon>Salicaceae</taxon>
        <taxon>Saliceae</taxon>
        <taxon>Salix</taxon>
    </lineage>
</organism>
<reference evidence="1" key="1">
    <citation type="submission" date="2019-03" db="EMBL/GenBank/DDBJ databases">
        <authorList>
            <person name="Mank J."/>
            <person name="Almeida P."/>
        </authorList>
    </citation>
    <scope>NUCLEOTIDE SEQUENCE</scope>
    <source>
        <strain evidence="1">78183</strain>
    </source>
</reference>
<evidence type="ECO:0000313" key="1">
    <source>
        <dbReference type="EMBL" id="VFU59111.1"/>
    </source>
</evidence>
<protein>
    <submittedName>
        <fullName evidence="1">Uncharacterized protein</fullName>
    </submittedName>
</protein>
<dbReference type="AlphaFoldDB" id="A0A6N2MX57"/>
<gene>
    <name evidence="1" type="ORF">SVIM_LOCUS434257</name>
</gene>
<name>A0A6N2MX57_SALVM</name>
<accession>A0A6N2MX57</accession>
<dbReference type="EMBL" id="CAADRP010002018">
    <property type="protein sequence ID" value="VFU59111.1"/>
    <property type="molecule type" value="Genomic_DNA"/>
</dbReference>